<dbReference type="GeneID" id="81444715"/>
<evidence type="ECO:0000256" key="1">
    <source>
        <dbReference type="SAM" id="MobiDB-lite"/>
    </source>
</evidence>
<dbReference type="Proteomes" id="UP001147782">
    <property type="component" value="Unassembled WGS sequence"/>
</dbReference>
<accession>A0A9W9R884</accession>
<gene>
    <name evidence="2" type="ORF">N7496_012623</name>
</gene>
<name>A0A9W9R884_9EURO</name>
<protein>
    <submittedName>
        <fullName evidence="2">Uncharacterized protein</fullName>
    </submittedName>
</protein>
<proteinExistence type="predicted"/>
<reference evidence="2" key="2">
    <citation type="journal article" date="2023" name="IMA Fungus">
        <title>Comparative genomic study of the Penicillium genus elucidates a diverse pangenome and 15 lateral gene transfer events.</title>
        <authorList>
            <person name="Petersen C."/>
            <person name="Sorensen T."/>
            <person name="Nielsen M.R."/>
            <person name="Sondergaard T.E."/>
            <person name="Sorensen J.L."/>
            <person name="Fitzpatrick D.A."/>
            <person name="Frisvad J.C."/>
            <person name="Nielsen K.L."/>
        </authorList>
    </citation>
    <scope>NUCLEOTIDE SEQUENCE</scope>
    <source>
        <strain evidence="2">IBT 29864</strain>
    </source>
</reference>
<evidence type="ECO:0000313" key="2">
    <source>
        <dbReference type="EMBL" id="KAJ5355411.1"/>
    </source>
</evidence>
<dbReference type="OrthoDB" id="4348291at2759"/>
<reference evidence="2" key="1">
    <citation type="submission" date="2022-11" db="EMBL/GenBank/DDBJ databases">
        <authorList>
            <person name="Petersen C."/>
        </authorList>
    </citation>
    <scope>NUCLEOTIDE SEQUENCE</scope>
    <source>
        <strain evidence="2">IBT 29864</strain>
    </source>
</reference>
<feature type="compositionally biased region" description="Basic and acidic residues" evidence="1">
    <location>
        <begin position="250"/>
        <end position="260"/>
    </location>
</feature>
<comment type="caution">
    <text evidence="2">The sequence shown here is derived from an EMBL/GenBank/DDBJ whole genome shotgun (WGS) entry which is preliminary data.</text>
</comment>
<organism evidence="2 3">
    <name type="scientific">Penicillium cataractarum</name>
    <dbReference type="NCBI Taxonomy" id="2100454"/>
    <lineage>
        <taxon>Eukaryota</taxon>
        <taxon>Fungi</taxon>
        <taxon>Dikarya</taxon>
        <taxon>Ascomycota</taxon>
        <taxon>Pezizomycotina</taxon>
        <taxon>Eurotiomycetes</taxon>
        <taxon>Eurotiomycetidae</taxon>
        <taxon>Eurotiales</taxon>
        <taxon>Aspergillaceae</taxon>
        <taxon>Penicillium</taxon>
    </lineage>
</organism>
<dbReference type="EMBL" id="JAPZBS010000010">
    <property type="protein sequence ID" value="KAJ5355411.1"/>
    <property type="molecule type" value="Genomic_DNA"/>
</dbReference>
<feature type="region of interest" description="Disordered" evidence="1">
    <location>
        <begin position="233"/>
        <end position="273"/>
    </location>
</feature>
<sequence>MPPSVPDFHDGRSGTRTPVEALDIGRMKTWQIYHIDLLRAWDLAKKGFKGVPKNMRLSDEAAFSFSVFMPPSMRAKYFPYDFDSRGDLRECRIAQDPPMIIKCHGINWFPTYRGGNILCGSWWRAIGWLRSLEVSPDYGYKIGEFVAPPEAAKLCTTPLQLDGHRLRPSPSGISPYKLALEFVPPVSLEDAIARQGIALDMDVASHQVLVIKAKEKYAFQFLPEVEGFHYLAGPHSDPRDPAQRILRHPATKDEDLKEKYGGPYKNSGDSEEL</sequence>
<dbReference type="AlphaFoldDB" id="A0A9W9R884"/>
<dbReference type="RefSeq" id="XP_056549434.1">
    <property type="nucleotide sequence ID" value="XM_056705536.1"/>
</dbReference>
<evidence type="ECO:0000313" key="3">
    <source>
        <dbReference type="Proteomes" id="UP001147782"/>
    </source>
</evidence>
<keyword evidence="3" id="KW-1185">Reference proteome</keyword>